<feature type="compositionally biased region" description="Low complexity" evidence="2">
    <location>
        <begin position="612"/>
        <end position="624"/>
    </location>
</feature>
<evidence type="ECO:0008006" key="5">
    <source>
        <dbReference type="Google" id="ProtNLM"/>
    </source>
</evidence>
<feature type="compositionally biased region" description="Pro residues" evidence="2">
    <location>
        <begin position="277"/>
        <end position="289"/>
    </location>
</feature>
<feature type="compositionally biased region" description="Low complexity" evidence="2">
    <location>
        <begin position="520"/>
        <end position="536"/>
    </location>
</feature>
<feature type="compositionally biased region" description="Low complexity" evidence="2">
    <location>
        <begin position="251"/>
        <end position="261"/>
    </location>
</feature>
<feature type="compositionally biased region" description="Low complexity" evidence="2">
    <location>
        <begin position="721"/>
        <end position="734"/>
    </location>
</feature>
<sequence>MIHNLLDRSGILHNMVMADKGNNESMKRPMNIHYFRIHSTPKSAVRRKRPLPSATATKSSTALLLALFLPLTAPYTVTWNFGPEDHFFCGFSWDDPACSTRQNCRSGKSEECDGFARGEVCYKDTPCDSAAGGGRDYVEGKWNTVIPTFSPTIVEAMPTATPATIGPTLIPTEFPIGPPPDLDYPSDDPTDHWYCGIGIDDANERCSVHCPSASECPVGQICYFGTRCDARTHAPTPPPTHRPTRKPTPRPTESPTVTAVPTIPPTTTMPPSEAPTMPLPTQSPTPSPTQSPTHGPLTAIQSGFFCATDWNDAITNCKMRCPSGEDPECPVGEFCFAYTGCTEEKGYPNGRPPMRGEVDQNATDVDEDGDSGSQEGGECVELKVVIVADDWPAEISWDVTNKTGDIVALGTNDKLTSGSPADYTECLLKKECYEFTIHDTGGDGICCDHGEGSYEVYFEGKQVKKGGAYYDAETTEFGMCDETSAPTENAGTRPPSPAPESTKTDAKPEVSRPTGGSGVSVGSVSASGGSVGSSSGSIYRCVQKDLLDQGYTVKEPLCSQFVDCFNGFINMGDDWFCEDGEVCTESPGCASPNEGGGGNGAEEQAKDDAAEEQTVQGQSGQQDVQEQELEFQITESPVSIIPSRPALRPTVSKPKPTASTTSPVTSNPTSAHIGSTRAPIASTPSPIVSTPSPVTPTPPPIAITPEPSLSLSTDEPTAGVTTASPSLSPTTSMPTLGPCDGEPCNRDDYCRSQHGYCGPGETYCNKRSIWTVDCRTAIPTVTGSTSTLTDTTQSPTLSFNEVGKPSFQKPSGGSKPGGGKVPATEPELDQLTNAPTEQPTENKITLPPTAAATGFSTFMLIGSRKDTDSPTPTPMLAPTPAPVNFVTISSGIDMEVITSAPTPGSTESMQATSAILDTASKVATVESSIDSTTDEATNDFECTGEPCDQSTWCRSIYGSCGPGFIYCNSKAIWTSSCPPVAPGSTPTKGPTVSPDSTTEQKDSGIDSTAAPVQSPTLSLPELPKPTLPTITNADSFAFQQALEAHGITQDAGHQLDKNKTSVSTDQKDKKKPTTPANTYATEFESPEFAKQWGDWAATVSSAPRSYPYIMYFAVLLSLSTILFSI</sequence>
<feature type="region of interest" description="Disordered" evidence="2">
    <location>
        <begin position="481"/>
        <end position="536"/>
    </location>
</feature>
<comment type="caution">
    <text evidence="3">The sequence shown here is derived from an EMBL/GenBank/DDBJ whole genome shotgun (WGS) entry which is preliminary data.</text>
</comment>
<feature type="compositionally biased region" description="Pro residues" evidence="2">
    <location>
        <begin position="693"/>
        <end position="702"/>
    </location>
</feature>
<reference evidence="3 4" key="1">
    <citation type="journal article" date="2020" name="G3 (Bethesda)">
        <title>Improved Reference Genome for Cyclotella cryptica CCMP332, a Model for Cell Wall Morphogenesis, Salinity Adaptation, and Lipid Production in Diatoms (Bacillariophyta).</title>
        <authorList>
            <person name="Roberts W.R."/>
            <person name="Downey K.M."/>
            <person name="Ruck E.C."/>
            <person name="Traller J.C."/>
            <person name="Alverson A.J."/>
        </authorList>
    </citation>
    <scope>NUCLEOTIDE SEQUENCE [LARGE SCALE GENOMIC DNA]</scope>
    <source>
        <strain evidence="3 4">CCMP332</strain>
    </source>
</reference>
<feature type="region of interest" description="Disordered" evidence="2">
    <location>
        <begin position="782"/>
        <end position="826"/>
    </location>
</feature>
<feature type="region of interest" description="Disordered" evidence="2">
    <location>
        <begin position="347"/>
        <end position="376"/>
    </location>
</feature>
<dbReference type="PANTHER" id="PTHR47849:SF8">
    <property type="entry name" value="LECTIN"/>
    <property type="match status" value="1"/>
</dbReference>
<gene>
    <name evidence="3" type="ORF">HJC23_011209</name>
</gene>
<evidence type="ECO:0000256" key="1">
    <source>
        <dbReference type="ARBA" id="ARBA00023157"/>
    </source>
</evidence>
<proteinExistence type="predicted"/>
<name>A0ABD3PWS1_9STRA</name>
<keyword evidence="1" id="KW-1015">Disulfide bond</keyword>
<dbReference type="PANTHER" id="PTHR47849">
    <property type="entry name" value="CHITIN-BINDING LECTIN 1"/>
    <property type="match status" value="1"/>
</dbReference>
<feature type="compositionally biased region" description="Low complexity" evidence="2">
    <location>
        <begin position="782"/>
        <end position="813"/>
    </location>
</feature>
<feature type="compositionally biased region" description="Polar residues" evidence="2">
    <location>
        <begin position="984"/>
        <end position="997"/>
    </location>
</feature>
<feature type="region of interest" description="Disordered" evidence="2">
    <location>
        <begin position="588"/>
        <end position="734"/>
    </location>
</feature>
<protein>
    <recommendedName>
        <fullName evidence="5">Chitin-binding type-1 domain-containing protein</fullName>
    </recommendedName>
</protein>
<evidence type="ECO:0000313" key="4">
    <source>
        <dbReference type="Proteomes" id="UP001516023"/>
    </source>
</evidence>
<feature type="compositionally biased region" description="Low complexity" evidence="2">
    <location>
        <begin position="649"/>
        <end position="671"/>
    </location>
</feature>
<feature type="region of interest" description="Disordered" evidence="2">
    <location>
        <begin position="979"/>
        <end position="1025"/>
    </location>
</feature>
<dbReference type="AlphaFoldDB" id="A0ABD3PWS1"/>
<evidence type="ECO:0000256" key="2">
    <source>
        <dbReference type="SAM" id="MobiDB-lite"/>
    </source>
</evidence>
<feature type="region of interest" description="Disordered" evidence="2">
    <location>
        <begin position="233"/>
        <end position="295"/>
    </location>
</feature>
<keyword evidence="4" id="KW-1185">Reference proteome</keyword>
<feature type="region of interest" description="Disordered" evidence="2">
    <location>
        <begin position="1047"/>
        <end position="1078"/>
    </location>
</feature>
<accession>A0ABD3PWS1</accession>
<dbReference type="EMBL" id="JABMIG020000106">
    <property type="protein sequence ID" value="KAL3792044.1"/>
    <property type="molecule type" value="Genomic_DNA"/>
</dbReference>
<feature type="compositionally biased region" description="Low complexity" evidence="2">
    <location>
        <begin position="679"/>
        <end position="692"/>
    </location>
</feature>
<dbReference type="Proteomes" id="UP001516023">
    <property type="component" value="Unassembled WGS sequence"/>
</dbReference>
<evidence type="ECO:0000313" key="3">
    <source>
        <dbReference type="EMBL" id="KAL3792044.1"/>
    </source>
</evidence>
<organism evidence="3 4">
    <name type="scientific">Cyclotella cryptica</name>
    <dbReference type="NCBI Taxonomy" id="29204"/>
    <lineage>
        <taxon>Eukaryota</taxon>
        <taxon>Sar</taxon>
        <taxon>Stramenopiles</taxon>
        <taxon>Ochrophyta</taxon>
        <taxon>Bacillariophyta</taxon>
        <taxon>Coscinodiscophyceae</taxon>
        <taxon>Thalassiosirophycidae</taxon>
        <taxon>Stephanodiscales</taxon>
        <taxon>Stephanodiscaceae</taxon>
        <taxon>Cyclotella</taxon>
    </lineage>
</organism>